<dbReference type="InterPro" id="IPR020904">
    <property type="entry name" value="Sc_DH/Rdtase_CS"/>
</dbReference>
<dbReference type="CDD" id="cd05339">
    <property type="entry name" value="17beta-HSDXI-like_SDR_c"/>
    <property type="match status" value="1"/>
</dbReference>
<dbReference type="InterPro" id="IPR036291">
    <property type="entry name" value="NAD(P)-bd_dom_sf"/>
</dbReference>
<reference evidence="3 4" key="1">
    <citation type="submission" date="2024-02" db="EMBL/GenBank/DDBJ databases">
        <authorList>
            <person name="Daric V."/>
            <person name="Darras S."/>
        </authorList>
    </citation>
    <scope>NUCLEOTIDE SEQUENCE [LARGE SCALE GENOMIC DNA]</scope>
</reference>
<dbReference type="Gene3D" id="3.40.50.720">
    <property type="entry name" value="NAD(P)-binding Rossmann-like Domain"/>
    <property type="match status" value="1"/>
</dbReference>
<dbReference type="Proteomes" id="UP001642483">
    <property type="component" value="Unassembled WGS sequence"/>
</dbReference>
<dbReference type="Pfam" id="PF00106">
    <property type="entry name" value="adh_short"/>
    <property type="match status" value="1"/>
</dbReference>
<gene>
    <name evidence="3" type="ORF">CVLEPA_LOCUS11145</name>
</gene>
<comment type="caution">
    <text evidence="3">The sequence shown here is derived from an EMBL/GenBank/DDBJ whole genome shotgun (WGS) entry which is preliminary data.</text>
</comment>
<dbReference type="SUPFAM" id="SSF51735">
    <property type="entry name" value="NAD(P)-binding Rossmann-fold domains"/>
    <property type="match status" value="1"/>
</dbReference>
<protein>
    <submittedName>
        <fullName evidence="3">Uncharacterized protein</fullName>
    </submittedName>
</protein>
<evidence type="ECO:0000256" key="1">
    <source>
        <dbReference type="ARBA" id="ARBA00023002"/>
    </source>
</evidence>
<comment type="similarity">
    <text evidence="2">Belongs to the short-chain dehydrogenases/reductases (SDR) family.</text>
</comment>
<dbReference type="PANTHER" id="PTHR24322:SF752">
    <property type="entry name" value="ESTRADIOL 17-BETA-DEHYDROGENASE 11-LIKE"/>
    <property type="match status" value="1"/>
</dbReference>
<name>A0ABP0FQY3_CLALP</name>
<organism evidence="3 4">
    <name type="scientific">Clavelina lepadiformis</name>
    <name type="common">Light-bulb sea squirt</name>
    <name type="synonym">Ascidia lepadiformis</name>
    <dbReference type="NCBI Taxonomy" id="159417"/>
    <lineage>
        <taxon>Eukaryota</taxon>
        <taxon>Metazoa</taxon>
        <taxon>Chordata</taxon>
        <taxon>Tunicata</taxon>
        <taxon>Ascidiacea</taxon>
        <taxon>Aplousobranchia</taxon>
        <taxon>Clavelinidae</taxon>
        <taxon>Clavelina</taxon>
    </lineage>
</organism>
<dbReference type="PRINTS" id="PR00080">
    <property type="entry name" value="SDRFAMILY"/>
</dbReference>
<keyword evidence="4" id="KW-1185">Reference proteome</keyword>
<proteinExistence type="inferred from homology"/>
<dbReference type="EMBL" id="CAWYQH010000079">
    <property type="protein sequence ID" value="CAK8680910.1"/>
    <property type="molecule type" value="Genomic_DNA"/>
</dbReference>
<sequence length="305" mass="33494">MLKKLTDICVLVFNIFLAIIRAIIKIVWSPTEKSIHGEVALVTGAGHGMGRLLAVKLARLGAKVIVVDINRSTNFETAEIIEGSGGTAYSYTCDLSKADEIKNLAKTIKEEVGEVTMLINNAGVVFNTDFLSLTDEMVTTTFNVNVISHFRLIREFLPDMKRKNHGHIIAMASISSGTAAPGFIDYSSSKHAVAGLMDGLRRELRWEGKNGIKTTYACPPFVTTGFVKNPQTNSSLMCPVLPPEKVVDEIMHAVLIEQPRVDIPPIGPAMLLKAILPDEVIELVFDFIKPTCKILFPKMSENKKL</sequence>
<evidence type="ECO:0000256" key="2">
    <source>
        <dbReference type="RuleBase" id="RU000363"/>
    </source>
</evidence>
<dbReference type="PANTHER" id="PTHR24322">
    <property type="entry name" value="PKSB"/>
    <property type="match status" value="1"/>
</dbReference>
<evidence type="ECO:0000313" key="4">
    <source>
        <dbReference type="Proteomes" id="UP001642483"/>
    </source>
</evidence>
<evidence type="ECO:0000313" key="3">
    <source>
        <dbReference type="EMBL" id="CAK8680910.1"/>
    </source>
</evidence>
<keyword evidence="1" id="KW-0560">Oxidoreductase</keyword>
<dbReference type="InterPro" id="IPR002347">
    <property type="entry name" value="SDR_fam"/>
</dbReference>
<dbReference type="PRINTS" id="PR00081">
    <property type="entry name" value="GDHRDH"/>
</dbReference>
<accession>A0ABP0FQY3</accession>
<dbReference type="PROSITE" id="PS00061">
    <property type="entry name" value="ADH_SHORT"/>
    <property type="match status" value="1"/>
</dbReference>